<name>E6LG64_ENTI1</name>
<evidence type="ECO:0000313" key="2">
    <source>
        <dbReference type="EMBL" id="EFU73851.1"/>
    </source>
</evidence>
<protein>
    <recommendedName>
        <fullName evidence="4">DUF554 domain-containing protein</fullName>
    </recommendedName>
</protein>
<keyword evidence="1" id="KW-0812">Transmembrane</keyword>
<dbReference type="OrthoDB" id="9797976at2"/>
<dbReference type="eggNOG" id="COG1811">
    <property type="taxonomic scope" value="Bacteria"/>
</dbReference>
<comment type="caution">
    <text evidence="2">The sequence shown here is derived from an EMBL/GenBank/DDBJ whole genome shotgun (WGS) entry which is preliminary data.</text>
</comment>
<feature type="transmembrane region" description="Helical" evidence="1">
    <location>
        <begin position="56"/>
        <end position="73"/>
    </location>
</feature>
<dbReference type="STRING" id="888064.HMPREF9088_1354"/>
<feature type="transmembrane region" description="Helical" evidence="1">
    <location>
        <begin position="32"/>
        <end position="50"/>
    </location>
</feature>
<evidence type="ECO:0000256" key="1">
    <source>
        <dbReference type="SAM" id="Phobius"/>
    </source>
</evidence>
<evidence type="ECO:0008006" key="4">
    <source>
        <dbReference type="Google" id="ProtNLM"/>
    </source>
</evidence>
<feature type="transmembrane region" description="Helical" evidence="1">
    <location>
        <begin position="6"/>
        <end position="25"/>
    </location>
</feature>
<proteinExistence type="predicted"/>
<dbReference type="PANTHER" id="PTHR36111:SF2">
    <property type="entry name" value="INNER MEMBRANE PROTEIN"/>
    <property type="match status" value="1"/>
</dbReference>
<sequence length="228" mass="24483">MWGTLFNVSTIIIGSLIGGFLRERFPVRFQKILLQAMGLVAIAIGLHTTVVNLEKSQYPIVFILSLAIGAVIGESLQIQQRMNSKIDQGTNGSLASGLTTAVLLFCIGSLSILGPIQAAINHDYTFLITNGVLDGITSIVLAATFGFGIMWAALVLFIWQGSIYLVAFLFQQSLDPTLFVEPMIIGGILIFASGLAILKIKELPTLNLLPGLFVAMIITVFLSITLGL</sequence>
<dbReference type="AlphaFoldDB" id="E6LG64"/>
<evidence type="ECO:0000313" key="3">
    <source>
        <dbReference type="Proteomes" id="UP000010296"/>
    </source>
</evidence>
<feature type="transmembrane region" description="Helical" evidence="1">
    <location>
        <begin position="136"/>
        <end position="166"/>
    </location>
</feature>
<dbReference type="Pfam" id="PF04474">
    <property type="entry name" value="DUF554"/>
    <property type="match status" value="1"/>
</dbReference>
<organism evidence="2 3">
    <name type="scientific">Enterococcus italicus (strain DSM 15952 / CCUG 50447 / LMG 22039 / TP 1.5)</name>
    <dbReference type="NCBI Taxonomy" id="888064"/>
    <lineage>
        <taxon>Bacteria</taxon>
        <taxon>Bacillati</taxon>
        <taxon>Bacillota</taxon>
        <taxon>Bacilli</taxon>
        <taxon>Lactobacillales</taxon>
        <taxon>Enterococcaceae</taxon>
        <taxon>Enterococcus</taxon>
    </lineage>
</organism>
<gene>
    <name evidence="2" type="ORF">HMPREF9088_1354</name>
</gene>
<accession>E6LG64</accession>
<keyword evidence="1" id="KW-1133">Transmembrane helix</keyword>
<dbReference type="PANTHER" id="PTHR36111">
    <property type="entry name" value="INNER MEMBRANE PROTEIN-RELATED"/>
    <property type="match status" value="1"/>
</dbReference>
<keyword evidence="3" id="KW-1185">Reference proteome</keyword>
<keyword evidence="1" id="KW-0472">Membrane</keyword>
<dbReference type="InterPro" id="IPR007563">
    <property type="entry name" value="DUF554"/>
</dbReference>
<dbReference type="EMBL" id="AEPV01000047">
    <property type="protein sequence ID" value="EFU73851.1"/>
    <property type="molecule type" value="Genomic_DNA"/>
</dbReference>
<reference evidence="2 3" key="1">
    <citation type="submission" date="2010-12" db="EMBL/GenBank/DDBJ databases">
        <authorList>
            <person name="Muzny D."/>
            <person name="Qin X."/>
            <person name="Deng J."/>
            <person name="Jiang H."/>
            <person name="Liu Y."/>
            <person name="Qu J."/>
            <person name="Song X.-Z."/>
            <person name="Zhang L."/>
            <person name="Thornton R."/>
            <person name="Coyle M."/>
            <person name="Francisco L."/>
            <person name="Jackson L."/>
            <person name="Javaid M."/>
            <person name="Korchina V."/>
            <person name="Kovar C."/>
            <person name="Mata R."/>
            <person name="Mathew T."/>
            <person name="Ngo R."/>
            <person name="Nguyen L."/>
            <person name="Nguyen N."/>
            <person name="Okwuonu G."/>
            <person name="Ongeri F."/>
            <person name="Pham C."/>
            <person name="Simmons D."/>
            <person name="Wilczek-Boney K."/>
            <person name="Hale W."/>
            <person name="Jakkamsetti A."/>
            <person name="Pham P."/>
            <person name="Ruth R."/>
            <person name="San Lucas F."/>
            <person name="Warren J."/>
            <person name="Zhang J."/>
            <person name="Zhao Z."/>
            <person name="Zhou C."/>
            <person name="Zhu D."/>
            <person name="Lee S."/>
            <person name="Bess C."/>
            <person name="Blankenburg K."/>
            <person name="Forbes L."/>
            <person name="Fu Q."/>
            <person name="Gubbala S."/>
            <person name="Hirani K."/>
            <person name="Jayaseelan J.C."/>
            <person name="Lara F."/>
            <person name="Munidasa M."/>
            <person name="Palculict T."/>
            <person name="Patil S."/>
            <person name="Pu L.-L."/>
            <person name="Saada N."/>
            <person name="Tang L."/>
            <person name="Weissenberger G."/>
            <person name="Zhu Y."/>
            <person name="Hemphill L."/>
            <person name="Shang Y."/>
            <person name="Youmans B."/>
            <person name="Ayvaz T."/>
            <person name="Ross M."/>
            <person name="Santibanez J."/>
            <person name="Aqrawi P."/>
            <person name="Gross S."/>
            <person name="Joshi V."/>
            <person name="Fowler G."/>
            <person name="Nazareth L."/>
            <person name="Reid J."/>
            <person name="Worley K."/>
            <person name="Petrosino J."/>
            <person name="Highlander S."/>
            <person name="Gibbs R."/>
        </authorList>
    </citation>
    <scope>NUCLEOTIDE SEQUENCE [LARGE SCALE GENOMIC DNA]</scope>
    <source>
        <strain evidence="3">DSM 15952 / CCUG 50447 / LMG 22039 / TP 1.5</strain>
    </source>
</reference>
<dbReference type="RefSeq" id="WP_007208372.1">
    <property type="nucleotide sequence ID" value="NZ_GL622241.1"/>
</dbReference>
<dbReference type="Proteomes" id="UP000010296">
    <property type="component" value="Unassembled WGS sequence"/>
</dbReference>
<feature type="transmembrane region" description="Helical" evidence="1">
    <location>
        <begin position="178"/>
        <end position="200"/>
    </location>
</feature>
<feature type="transmembrane region" description="Helical" evidence="1">
    <location>
        <begin position="94"/>
        <end position="116"/>
    </location>
</feature>
<dbReference type="HOGENOM" id="CLU_091659_0_1_9"/>
<feature type="transmembrane region" description="Helical" evidence="1">
    <location>
        <begin position="206"/>
        <end position="226"/>
    </location>
</feature>